<reference evidence="2 3" key="1">
    <citation type="submission" date="2017-11" db="EMBL/GenBank/DDBJ databases">
        <title>The genome of Rhizophagus clarus HR1 reveals common genetic basis of auxotrophy among arbuscular mycorrhizal fungi.</title>
        <authorList>
            <person name="Kobayashi Y."/>
        </authorList>
    </citation>
    <scope>NUCLEOTIDE SEQUENCE [LARGE SCALE GENOMIC DNA]</scope>
    <source>
        <strain evidence="2 3">HR1</strain>
    </source>
</reference>
<organism evidence="2 3">
    <name type="scientific">Rhizophagus clarus</name>
    <dbReference type="NCBI Taxonomy" id="94130"/>
    <lineage>
        <taxon>Eukaryota</taxon>
        <taxon>Fungi</taxon>
        <taxon>Fungi incertae sedis</taxon>
        <taxon>Mucoromycota</taxon>
        <taxon>Glomeromycotina</taxon>
        <taxon>Glomeromycetes</taxon>
        <taxon>Glomerales</taxon>
        <taxon>Glomeraceae</taxon>
        <taxon>Rhizophagus</taxon>
    </lineage>
</organism>
<accession>A0A2Z6RNE7</accession>
<feature type="compositionally biased region" description="Acidic residues" evidence="1">
    <location>
        <begin position="114"/>
        <end position="129"/>
    </location>
</feature>
<comment type="caution">
    <text evidence="2">The sequence shown here is derived from an EMBL/GenBank/DDBJ whole genome shotgun (WGS) entry which is preliminary data.</text>
</comment>
<evidence type="ECO:0000313" key="3">
    <source>
        <dbReference type="Proteomes" id="UP000247702"/>
    </source>
</evidence>
<feature type="compositionally biased region" description="Basic and acidic residues" evidence="1">
    <location>
        <begin position="90"/>
        <end position="113"/>
    </location>
</feature>
<feature type="region of interest" description="Disordered" evidence="1">
    <location>
        <begin position="1"/>
        <end position="25"/>
    </location>
</feature>
<feature type="region of interest" description="Disordered" evidence="1">
    <location>
        <begin position="88"/>
        <end position="129"/>
    </location>
</feature>
<gene>
    <name evidence="2" type="ORF">RclHR1_36130001</name>
</gene>
<dbReference type="AlphaFoldDB" id="A0A2Z6RNE7"/>
<feature type="compositionally biased region" description="Basic residues" evidence="1">
    <location>
        <begin position="1"/>
        <end position="21"/>
    </location>
</feature>
<name>A0A2Z6RNE7_9GLOM</name>
<keyword evidence="3" id="KW-1185">Reference proteome</keyword>
<dbReference type="EMBL" id="BEXD01002906">
    <property type="protein sequence ID" value="GBB99744.1"/>
    <property type="molecule type" value="Genomic_DNA"/>
</dbReference>
<protein>
    <submittedName>
        <fullName evidence="2">Uncharacterized protein</fullName>
    </submittedName>
</protein>
<evidence type="ECO:0000313" key="2">
    <source>
        <dbReference type="EMBL" id="GBB99744.1"/>
    </source>
</evidence>
<evidence type="ECO:0000256" key="1">
    <source>
        <dbReference type="SAM" id="MobiDB-lite"/>
    </source>
</evidence>
<sequence length="144" mass="17180">MKRMERSKKKQKKNKRNKVNQKVKESWDEISEDLIQRSFKSCGISTNLDGLADDYIGDHDSLLDRDNEMIENSDDLTDKNYEEYTEEVDYENKWDIEVNQKEDQEENNGKGEGEGEDSGNYDYQDSDDEEIRYRLKELNKIYKK</sequence>
<proteinExistence type="predicted"/>
<dbReference type="Proteomes" id="UP000247702">
    <property type="component" value="Unassembled WGS sequence"/>
</dbReference>